<dbReference type="SUPFAM" id="SSF52540">
    <property type="entry name" value="P-loop containing nucleoside triphosphate hydrolases"/>
    <property type="match status" value="1"/>
</dbReference>
<dbReference type="InterPro" id="IPR027417">
    <property type="entry name" value="P-loop_NTPase"/>
</dbReference>
<evidence type="ECO:0000313" key="6">
    <source>
        <dbReference type="Proteomes" id="UP000256321"/>
    </source>
</evidence>
<evidence type="ECO:0000259" key="2">
    <source>
        <dbReference type="Pfam" id="PF25791"/>
    </source>
</evidence>
<dbReference type="InterPro" id="IPR047679">
    <property type="entry name" value="BREX_BrxC"/>
</dbReference>
<dbReference type="EMBL" id="JACRTI010000009">
    <property type="protein sequence ID" value="MBC8601240.1"/>
    <property type="molecule type" value="Genomic_DNA"/>
</dbReference>
<feature type="region of interest" description="Disordered" evidence="1">
    <location>
        <begin position="1141"/>
        <end position="1162"/>
    </location>
</feature>
<dbReference type="Pfam" id="PF25792">
    <property type="entry name" value="BREX_BrxC_helical"/>
    <property type="match status" value="1"/>
</dbReference>
<reference evidence="4 7" key="2">
    <citation type="submission" date="2020-08" db="EMBL/GenBank/DDBJ databases">
        <title>Genome public.</title>
        <authorList>
            <person name="Liu C."/>
            <person name="Sun Q."/>
        </authorList>
    </citation>
    <scope>NUCLEOTIDE SEQUENCE [LARGE SCALE GENOMIC DNA]</scope>
    <source>
        <strain evidence="4 7">426_9</strain>
    </source>
</reference>
<accession>A0A3D8HGM8</accession>
<protein>
    <submittedName>
        <fullName evidence="5">BREX system P-loop protein BrxC</fullName>
    </submittedName>
</protein>
<evidence type="ECO:0000313" key="4">
    <source>
        <dbReference type="EMBL" id="MBC8601240.1"/>
    </source>
</evidence>
<dbReference type="EMBL" id="QREV01000009">
    <property type="protein sequence ID" value="RDU50106.1"/>
    <property type="molecule type" value="Genomic_DNA"/>
</dbReference>
<dbReference type="RefSeq" id="WP_115498725.1">
    <property type="nucleotide sequence ID" value="NZ_JACRTI010000009.1"/>
</dbReference>
<evidence type="ECO:0000259" key="3">
    <source>
        <dbReference type="Pfam" id="PF25792"/>
    </source>
</evidence>
<evidence type="ECO:0000313" key="5">
    <source>
        <dbReference type="EMBL" id="RDU50106.1"/>
    </source>
</evidence>
<keyword evidence="7" id="KW-1185">Reference proteome</keyword>
<dbReference type="Proteomes" id="UP000629596">
    <property type="component" value="Unassembled WGS sequence"/>
</dbReference>
<evidence type="ECO:0000256" key="1">
    <source>
        <dbReference type="SAM" id="MobiDB-lite"/>
    </source>
</evidence>
<dbReference type="NCBIfam" id="NF033441">
    <property type="entry name" value="BREX_BrxC"/>
    <property type="match status" value="1"/>
</dbReference>
<name>A0A3D8HGM8_9BACT</name>
<feature type="domain" description="Probable ATP-binding protein BrxC alpha-helical" evidence="3">
    <location>
        <begin position="912"/>
        <end position="1014"/>
    </location>
</feature>
<sequence length="1211" mass="140070">MKLQDLYSKDITRAVNPAVSVSDLDEKTVRIEIEEYVFTDEIINGLYTILNAIKNKKVHHTGIWLNGYYGSGKSHFLKYLNYCISSQYQERALARLVEAVELHDPMRHGNSASEVMPSDMRDLALWLQRATVDIVMFNIGAVHNIRGNEKQVFTEVFWGEFNAFRGFNHFNIALAQHFEKLLQNKGVFDAFKSRLEEEGFDWEKQADDLATQELDFILEMGKELVPTMSIDAIRPKIANDNYNVSVEKFMNELQLYLADKDDDYRLLFLADEVSQFINNRRGVLLQLQELITSLHEKCGDKIWVACTAQQDLSELVGACNIVKGSEDYGKIMGRFEVRASLKSTQPEYITQKRILDKKGTAMVELGKLYQEKKDAISSQFQLPLSYRSYSSEQDFVDYYPFVPYQFKLIAKVFASFENLGYVVTEVKDNERSILKITHSTAKLTKDEEVGKFISFDQFFREMFDQNLTALGQKAMKNAKDIISTYSNPEFGERVVRLIFMICNLSDTEKLLFPASLENLVCLLMQDVDANKLRLRSEVEKVLQFLIEKSVLRSERGKDGAPDTYCLYSEDEMQVAQLIKNQQPDVNSISEQLKNIFFGYLANPSNKVIYCDNAFTLGVSIMGRNYLTNNPDIAVEFVMDSDTPNPDQYAFRNDKNRLAVFLFPLYAENKELQRDFFWYCQVQKYRTDVPPANDSRAQTNKEFAERALEVYNNKIKPVFHQMFDTCSFVAGASVIQSEELGAKKGADRYKEVLTRHLSTLYPRAAMCSSADFPRTTDDLKRKIMRSVEAGDYSELSGMTRPEQEVETFLNRQIRDVMLPEILKHFKASPFGWSDFSTIYVVNELVRRGKRAFTYNNEPNCSREQIADRIVRTSEQPKFAVSVAEQIPQDLINEAIEAWKYIFNIVQVFNTIDGNELFRQMKEMDGSALVQVRKEYQKLYEQCRHYPFSSVLSELLDMLDEWSLERDAEKFFKQVIAMREEGHLCVDRCKQVAVFMHDQVDNYEKLLRFLEENTDNFNYLPESCWDSLRELKKLKTDEWPIQDFRIYLKLKKEIELEIRKVKDQIRKEIENGCNEGFDRLDQLAVQQNVDRCIYADRDAVIVKRKAPEQIATLKLNLNTIDRFFADQVAKIWAEVNRKEKKPVSGVKGSDMGKPVDSGVPSSKVAESPTLKTVSLKTGTVHVIKTEQDVDAYLSSLKEQLMSYIQKDEQIIIE</sequence>
<dbReference type="AlphaFoldDB" id="A0A3D8HGM8"/>
<reference evidence="5 6" key="1">
    <citation type="submission" date="2018-07" db="EMBL/GenBank/DDBJ databases">
        <title>Parabacteroides acidifaciens nov. sp., isolated from human feces.</title>
        <authorList>
            <person name="Wang Y.J."/>
        </authorList>
    </citation>
    <scope>NUCLEOTIDE SEQUENCE [LARGE SCALE GENOMIC DNA]</scope>
    <source>
        <strain evidence="5 6">426-9</strain>
    </source>
</reference>
<feature type="domain" description="Probable ATP-binding protein BrxC winged helix-turn-helix" evidence="2">
    <location>
        <begin position="802"/>
        <end position="879"/>
    </location>
</feature>
<gene>
    <name evidence="5" type="primary">brxC</name>
    <name evidence="5" type="ORF">DWU89_05960</name>
    <name evidence="4" type="ORF">H8784_05830</name>
</gene>
<dbReference type="Proteomes" id="UP000256321">
    <property type="component" value="Unassembled WGS sequence"/>
</dbReference>
<dbReference type="Pfam" id="PF25791">
    <property type="entry name" value="WHD_BREX_BrxC"/>
    <property type="match status" value="1"/>
</dbReference>
<organism evidence="5 6">
    <name type="scientific">Parabacteroides acidifaciens</name>
    <dbReference type="NCBI Taxonomy" id="2290935"/>
    <lineage>
        <taxon>Bacteria</taxon>
        <taxon>Pseudomonadati</taxon>
        <taxon>Bacteroidota</taxon>
        <taxon>Bacteroidia</taxon>
        <taxon>Bacteroidales</taxon>
        <taxon>Tannerellaceae</taxon>
        <taxon>Parabacteroides</taxon>
    </lineage>
</organism>
<evidence type="ECO:0000313" key="7">
    <source>
        <dbReference type="Proteomes" id="UP000629596"/>
    </source>
</evidence>
<dbReference type="InterPro" id="IPR058037">
    <property type="entry name" value="BREX_BrxC_helical"/>
</dbReference>
<proteinExistence type="predicted"/>
<dbReference type="InterPro" id="IPR058038">
    <property type="entry name" value="BREX_BrxC_wHTH"/>
</dbReference>
<comment type="caution">
    <text evidence="5">The sequence shown here is derived from an EMBL/GenBank/DDBJ whole genome shotgun (WGS) entry which is preliminary data.</text>
</comment>